<organism evidence="9 10">
    <name type="scientific">Micromonospora azadirachtae</name>
    <dbReference type="NCBI Taxonomy" id="1970735"/>
    <lineage>
        <taxon>Bacteria</taxon>
        <taxon>Bacillati</taxon>
        <taxon>Actinomycetota</taxon>
        <taxon>Actinomycetes</taxon>
        <taxon>Micromonosporales</taxon>
        <taxon>Micromonosporaceae</taxon>
        <taxon>Micromonospora</taxon>
    </lineage>
</organism>
<dbReference type="Pfam" id="PF09594">
    <property type="entry name" value="GT87"/>
    <property type="match status" value="1"/>
</dbReference>
<evidence type="ECO:0000313" key="10">
    <source>
        <dbReference type="Proteomes" id="UP001597053"/>
    </source>
</evidence>
<reference evidence="10" key="1">
    <citation type="journal article" date="2019" name="Int. J. Syst. Evol. Microbiol.">
        <title>The Global Catalogue of Microorganisms (GCM) 10K type strain sequencing project: providing services to taxonomists for standard genome sequencing and annotation.</title>
        <authorList>
            <consortium name="The Broad Institute Genomics Platform"/>
            <consortium name="The Broad Institute Genome Sequencing Center for Infectious Disease"/>
            <person name="Wu L."/>
            <person name="Ma J."/>
        </authorList>
    </citation>
    <scope>NUCLEOTIDE SEQUENCE [LARGE SCALE GENOMIC DNA]</scope>
    <source>
        <strain evidence="10">JCM 32148</strain>
    </source>
</reference>
<evidence type="ECO:0000256" key="7">
    <source>
        <dbReference type="ARBA" id="ARBA00024033"/>
    </source>
</evidence>
<feature type="transmembrane region" description="Helical" evidence="8">
    <location>
        <begin position="93"/>
        <end position="117"/>
    </location>
</feature>
<evidence type="ECO:0000256" key="1">
    <source>
        <dbReference type="ARBA" id="ARBA00004651"/>
    </source>
</evidence>
<keyword evidence="2" id="KW-1003">Cell membrane</keyword>
<evidence type="ECO:0000256" key="3">
    <source>
        <dbReference type="ARBA" id="ARBA00022679"/>
    </source>
</evidence>
<keyword evidence="3 9" id="KW-0808">Transferase</keyword>
<accession>A0ABW2ZXW6</accession>
<name>A0ABW2ZXW6_9ACTN</name>
<protein>
    <submittedName>
        <fullName evidence="9">Glycosyltransferase family 87 protein</fullName>
        <ecNumber evidence="9">2.4.-.-</ecNumber>
    </submittedName>
</protein>
<feature type="transmembrane region" description="Helical" evidence="8">
    <location>
        <begin position="158"/>
        <end position="174"/>
    </location>
</feature>
<sequence>MPPESVAPPAVTDDDPGGRTVRRLVTVVALAAVLPALYLPGRVHDFFDLKIYMRAMRWWAAGNPLYDYAQPDRVQGELYFTYPPFSALLLRPFALIPLGATIAIFTVLTVLGVVVTTRWLVRPVIARHNLPRAFVLTVAVLLVLAVESTRETITFGQINMLLVVLILADLLFAVPQGRRWAGVGVGLATALKLFPGIFIVYLLVCRRWWAAAVASATAAA</sequence>
<keyword evidence="4 8" id="KW-0812">Transmembrane</keyword>
<feature type="non-terminal residue" evidence="9">
    <location>
        <position position="220"/>
    </location>
</feature>
<evidence type="ECO:0000256" key="8">
    <source>
        <dbReference type="SAM" id="Phobius"/>
    </source>
</evidence>
<evidence type="ECO:0000256" key="2">
    <source>
        <dbReference type="ARBA" id="ARBA00022475"/>
    </source>
</evidence>
<comment type="caution">
    <text evidence="9">The sequence shown here is derived from an EMBL/GenBank/DDBJ whole genome shotgun (WGS) entry which is preliminary data.</text>
</comment>
<dbReference type="GO" id="GO:0016757">
    <property type="term" value="F:glycosyltransferase activity"/>
    <property type="evidence" value="ECO:0007669"/>
    <property type="project" value="UniProtKB-KW"/>
</dbReference>
<keyword evidence="5 8" id="KW-1133">Transmembrane helix</keyword>
<keyword evidence="10" id="KW-1185">Reference proteome</keyword>
<feature type="transmembrane region" description="Helical" evidence="8">
    <location>
        <begin position="129"/>
        <end position="146"/>
    </location>
</feature>
<proteinExistence type="inferred from homology"/>
<dbReference type="InterPro" id="IPR018584">
    <property type="entry name" value="GT87"/>
</dbReference>
<dbReference type="Proteomes" id="UP001597053">
    <property type="component" value="Unassembled WGS sequence"/>
</dbReference>
<dbReference type="EC" id="2.4.-.-" evidence="9"/>
<evidence type="ECO:0000256" key="5">
    <source>
        <dbReference type="ARBA" id="ARBA00022989"/>
    </source>
</evidence>
<evidence type="ECO:0000256" key="4">
    <source>
        <dbReference type="ARBA" id="ARBA00022692"/>
    </source>
</evidence>
<evidence type="ECO:0000313" key="9">
    <source>
        <dbReference type="EMBL" id="MFD0783475.1"/>
    </source>
</evidence>
<dbReference type="EMBL" id="JBHTHM010000155">
    <property type="protein sequence ID" value="MFD0783475.1"/>
    <property type="molecule type" value="Genomic_DNA"/>
</dbReference>
<comment type="similarity">
    <text evidence="7">Belongs to the glycosyltransferase 87 family.</text>
</comment>
<gene>
    <name evidence="9" type="ORF">ACFQZ8_06040</name>
</gene>
<feature type="transmembrane region" description="Helical" evidence="8">
    <location>
        <begin position="180"/>
        <end position="204"/>
    </location>
</feature>
<keyword evidence="9" id="KW-0328">Glycosyltransferase</keyword>
<keyword evidence="6 8" id="KW-0472">Membrane</keyword>
<evidence type="ECO:0000256" key="6">
    <source>
        <dbReference type="ARBA" id="ARBA00023136"/>
    </source>
</evidence>
<feature type="transmembrane region" description="Helical" evidence="8">
    <location>
        <begin position="20"/>
        <end position="40"/>
    </location>
</feature>
<comment type="subcellular location">
    <subcellularLocation>
        <location evidence="1">Cell membrane</location>
        <topology evidence="1">Multi-pass membrane protein</topology>
    </subcellularLocation>
</comment>